<feature type="domain" description="CusB-like beta-barrel" evidence="3">
    <location>
        <begin position="269"/>
        <end position="352"/>
    </location>
</feature>
<dbReference type="EMBL" id="FWPT01000005">
    <property type="protein sequence ID" value="SMA47721.1"/>
    <property type="molecule type" value="Genomic_DNA"/>
</dbReference>
<evidence type="ECO:0000256" key="1">
    <source>
        <dbReference type="ARBA" id="ARBA00009477"/>
    </source>
</evidence>
<reference evidence="5 6" key="1">
    <citation type="submission" date="2017-03" db="EMBL/GenBank/DDBJ databases">
        <authorList>
            <person name="Afonso C.L."/>
            <person name="Miller P.J."/>
            <person name="Scott M.A."/>
            <person name="Spackman E."/>
            <person name="Goraichik I."/>
            <person name="Dimitrov K.M."/>
            <person name="Suarez D.L."/>
            <person name="Swayne D.E."/>
        </authorList>
    </citation>
    <scope>NUCLEOTIDE SEQUENCE [LARGE SCALE GENOMIC DNA]</scope>
    <source>
        <strain evidence="5">SB41UT1</strain>
    </source>
</reference>
<comment type="similarity">
    <text evidence="1">Belongs to the membrane fusion protein (MFP) (TC 8.A.1) family.</text>
</comment>
<feature type="domain" description="Multidrug resistance protein MdtA-like C-terminal permuted SH3" evidence="4">
    <location>
        <begin position="361"/>
        <end position="416"/>
    </location>
</feature>
<dbReference type="OrthoDB" id="9806939at2"/>
<dbReference type="AlphaFoldDB" id="A0A1X7AKG1"/>
<organism evidence="5 6">
    <name type="scientific">Parendozoicomonas haliclonae</name>
    <dbReference type="NCBI Taxonomy" id="1960125"/>
    <lineage>
        <taxon>Bacteria</taxon>
        <taxon>Pseudomonadati</taxon>
        <taxon>Pseudomonadota</taxon>
        <taxon>Gammaproteobacteria</taxon>
        <taxon>Oceanospirillales</taxon>
        <taxon>Endozoicomonadaceae</taxon>
        <taxon>Parendozoicomonas</taxon>
    </lineage>
</organism>
<evidence type="ECO:0000259" key="4">
    <source>
        <dbReference type="Pfam" id="PF25967"/>
    </source>
</evidence>
<evidence type="ECO:0000313" key="6">
    <source>
        <dbReference type="Proteomes" id="UP000196573"/>
    </source>
</evidence>
<feature type="coiled-coil region" evidence="2">
    <location>
        <begin position="122"/>
        <end position="156"/>
    </location>
</feature>
<dbReference type="Proteomes" id="UP000196573">
    <property type="component" value="Unassembled WGS sequence"/>
</dbReference>
<dbReference type="Pfam" id="PF25967">
    <property type="entry name" value="RND-MFP_C"/>
    <property type="match status" value="1"/>
</dbReference>
<accession>A0A1X7AKG1</accession>
<evidence type="ECO:0000259" key="3">
    <source>
        <dbReference type="Pfam" id="PF25954"/>
    </source>
</evidence>
<dbReference type="PANTHER" id="PTHR30469:SF15">
    <property type="entry name" value="HLYD FAMILY OF SECRETION PROTEINS"/>
    <property type="match status" value="1"/>
</dbReference>
<dbReference type="InterPro" id="IPR058792">
    <property type="entry name" value="Beta-barrel_RND_2"/>
</dbReference>
<dbReference type="Gene3D" id="1.10.287.470">
    <property type="entry name" value="Helix hairpin bin"/>
    <property type="match status" value="1"/>
</dbReference>
<protein>
    <submittedName>
        <fullName evidence="5">Macrolide export protein MacA</fullName>
    </submittedName>
</protein>
<dbReference type="InterPro" id="IPR058627">
    <property type="entry name" value="MdtA-like_C"/>
</dbReference>
<dbReference type="Gene3D" id="2.40.30.170">
    <property type="match status" value="1"/>
</dbReference>
<dbReference type="InterPro" id="IPR006143">
    <property type="entry name" value="RND_pump_MFP"/>
</dbReference>
<evidence type="ECO:0000256" key="2">
    <source>
        <dbReference type="SAM" id="Coils"/>
    </source>
</evidence>
<dbReference type="PANTHER" id="PTHR30469">
    <property type="entry name" value="MULTIDRUG RESISTANCE PROTEIN MDTA"/>
    <property type="match status" value="1"/>
</dbReference>
<dbReference type="NCBIfam" id="TIGR01730">
    <property type="entry name" value="RND_mfp"/>
    <property type="match status" value="1"/>
</dbReference>
<dbReference type="GO" id="GO:0015562">
    <property type="term" value="F:efflux transmembrane transporter activity"/>
    <property type="evidence" value="ECO:0007669"/>
    <property type="project" value="TreeGrafter"/>
</dbReference>
<dbReference type="Gene3D" id="2.40.420.20">
    <property type="match status" value="1"/>
</dbReference>
<keyword evidence="2" id="KW-0175">Coiled coil</keyword>
<sequence length="444" mass="48226">MTLNKGKLAVGVIALSLAGLAAFRLNSYLQPPVMTSEERVIKVSALTVEPAPLTSWVFAEGTVEAQRKAFLDFERAGKVVSVGTDHNNLSLREGSRVSGPTSLEARGQRLASLDSRNTSANVNSLSARLQSARLRREETQANIDRAKNDRELARIAFERTQKLNQQGLISRDALDRDRTALLNAEAAVSAVQSAEASAKAEVESISAELEGALVTLSKDSLFAPFDGVITVMNLREGNYYYPPMGISSNSDRENASAVVVVDDSRYEITLEIPEQSARPVKEGQTVWVSVNSSALYQSAGDGEPADGVMTGRIWSVSPAISLNSRTRKVKVRTDINQPNTLQDGLYAQVWIAAVEKNSTLTLPVEALSFRDRMPFIYVIGNDDRVERRSITTGLEGLSKIEITKGLTRGEKVVIRGQHLLGNDTLVEVVNAPTTELAVNEESGQ</sequence>
<proteinExistence type="inferred from homology"/>
<dbReference type="RefSeq" id="WP_087110389.1">
    <property type="nucleotide sequence ID" value="NZ_CBCSCN010000003.1"/>
</dbReference>
<dbReference type="Pfam" id="PF25954">
    <property type="entry name" value="Beta-barrel_RND_2"/>
    <property type="match status" value="1"/>
</dbReference>
<dbReference type="GO" id="GO:1990281">
    <property type="term" value="C:efflux pump complex"/>
    <property type="evidence" value="ECO:0007669"/>
    <property type="project" value="TreeGrafter"/>
</dbReference>
<keyword evidence="6" id="KW-1185">Reference proteome</keyword>
<dbReference type="SUPFAM" id="SSF111369">
    <property type="entry name" value="HlyD-like secretion proteins"/>
    <property type="match status" value="1"/>
</dbReference>
<gene>
    <name evidence="5" type="primary">macA_1</name>
    <name evidence="5" type="ORF">EHSB41UT_02526</name>
</gene>
<evidence type="ECO:0000313" key="5">
    <source>
        <dbReference type="EMBL" id="SMA47721.1"/>
    </source>
</evidence>
<name>A0A1X7AKG1_9GAMM</name>